<organism evidence="1 2">
    <name type="scientific">Microthlaspi erraticum</name>
    <dbReference type="NCBI Taxonomy" id="1685480"/>
    <lineage>
        <taxon>Eukaryota</taxon>
        <taxon>Viridiplantae</taxon>
        <taxon>Streptophyta</taxon>
        <taxon>Embryophyta</taxon>
        <taxon>Tracheophyta</taxon>
        <taxon>Spermatophyta</taxon>
        <taxon>Magnoliopsida</taxon>
        <taxon>eudicotyledons</taxon>
        <taxon>Gunneridae</taxon>
        <taxon>Pentapetalae</taxon>
        <taxon>rosids</taxon>
        <taxon>malvids</taxon>
        <taxon>Brassicales</taxon>
        <taxon>Brassicaceae</taxon>
        <taxon>Coluteocarpeae</taxon>
        <taxon>Microthlaspi</taxon>
    </lineage>
</organism>
<dbReference type="Pfam" id="PF08284">
    <property type="entry name" value="RVP_2"/>
    <property type="match status" value="1"/>
</dbReference>
<name>A0A6D2KR19_9BRAS</name>
<gene>
    <name evidence="1" type="ORF">MERR_LOCUS46549</name>
</gene>
<dbReference type="AlphaFoldDB" id="A0A6D2KR19"/>
<dbReference type="Proteomes" id="UP000467841">
    <property type="component" value="Unassembled WGS sequence"/>
</dbReference>
<dbReference type="PANTHER" id="PTHR33240">
    <property type="entry name" value="OS08G0508500 PROTEIN"/>
    <property type="match status" value="1"/>
</dbReference>
<sequence length="328" mass="36670">MTNYSDESGQEINMIMGNPIHRDSISTITEHEYAAVEHDRNPTREEIPTIIFTDQDTAGLDTPHVDPLVVSLHISDSSVARILIDTGSTVNLIYKETLNRMGISRDQIKRSLYSLTGFTSEHVSSEGTIRLPIHVGGTTKAAKFFVIDKPAIYNAILGTPWLHEMKAVVSTFHQCVKFPAQSGIYTLRGNQGAARSCFLYERRLRLAATCTANEEMDPRLPYHQRPKPALIDEVNIDESCPERCVGIGGDLDEKIKEQLVILLKQNVHLFAWSMADMKGIDPAITSHELNVDSTYKPMRQKRRKLGADKAQAVNEEVEKLLRAGSITK</sequence>
<evidence type="ECO:0008006" key="3">
    <source>
        <dbReference type="Google" id="ProtNLM"/>
    </source>
</evidence>
<evidence type="ECO:0000313" key="2">
    <source>
        <dbReference type="Proteomes" id="UP000467841"/>
    </source>
</evidence>
<keyword evidence="2" id="KW-1185">Reference proteome</keyword>
<dbReference type="Gene3D" id="2.40.70.10">
    <property type="entry name" value="Acid Proteases"/>
    <property type="match status" value="1"/>
</dbReference>
<dbReference type="EMBL" id="CACVBM020001762">
    <property type="protein sequence ID" value="CAA7059313.1"/>
    <property type="molecule type" value="Genomic_DNA"/>
</dbReference>
<dbReference type="OrthoDB" id="1928766at2759"/>
<dbReference type="InterPro" id="IPR021109">
    <property type="entry name" value="Peptidase_aspartic_dom_sf"/>
</dbReference>
<reference evidence="1" key="1">
    <citation type="submission" date="2020-01" db="EMBL/GenBank/DDBJ databases">
        <authorList>
            <person name="Mishra B."/>
        </authorList>
    </citation>
    <scope>NUCLEOTIDE SEQUENCE [LARGE SCALE GENOMIC DNA]</scope>
</reference>
<evidence type="ECO:0000313" key="1">
    <source>
        <dbReference type="EMBL" id="CAA7059313.1"/>
    </source>
</evidence>
<accession>A0A6D2KR19</accession>
<dbReference type="CDD" id="cd00303">
    <property type="entry name" value="retropepsin_like"/>
    <property type="match status" value="1"/>
</dbReference>
<proteinExistence type="predicted"/>
<comment type="caution">
    <text evidence="1">The sequence shown here is derived from an EMBL/GenBank/DDBJ whole genome shotgun (WGS) entry which is preliminary data.</text>
</comment>
<protein>
    <recommendedName>
        <fullName evidence="3">Peptidase A2 domain-containing protein</fullName>
    </recommendedName>
</protein>
<dbReference type="SUPFAM" id="SSF50630">
    <property type="entry name" value="Acid proteases"/>
    <property type="match status" value="1"/>
</dbReference>
<dbReference type="PANTHER" id="PTHR33240:SF8">
    <property type="entry name" value="OS03G0439900 PROTEIN"/>
    <property type="match status" value="1"/>
</dbReference>